<dbReference type="SUPFAM" id="SSF47598">
    <property type="entry name" value="Ribbon-helix-helix"/>
    <property type="match status" value="1"/>
</dbReference>
<dbReference type="Pfam" id="PF03869">
    <property type="entry name" value="Arc"/>
    <property type="match status" value="1"/>
</dbReference>
<evidence type="ECO:0000313" key="3">
    <source>
        <dbReference type="Proteomes" id="UP001549366"/>
    </source>
</evidence>
<proteinExistence type="predicted"/>
<accession>A0ABV2SJ76</accession>
<name>A0ABV2SJ76_9GAMM</name>
<dbReference type="InterPro" id="IPR005569">
    <property type="entry name" value="Arc_DNA-bd_dom"/>
</dbReference>
<organism evidence="2 3">
    <name type="scientific">Endozoicomonas lisbonensis</name>
    <dbReference type="NCBI Taxonomy" id="3120522"/>
    <lineage>
        <taxon>Bacteria</taxon>
        <taxon>Pseudomonadati</taxon>
        <taxon>Pseudomonadota</taxon>
        <taxon>Gammaproteobacteria</taxon>
        <taxon>Oceanospirillales</taxon>
        <taxon>Endozoicomonadaceae</taxon>
        <taxon>Endozoicomonas</taxon>
    </lineage>
</organism>
<feature type="domain" description="Arc-like DNA binding" evidence="1">
    <location>
        <begin position="13"/>
        <end position="57"/>
    </location>
</feature>
<dbReference type="InterPro" id="IPR013321">
    <property type="entry name" value="Arc_rbn_hlx_hlx"/>
</dbReference>
<gene>
    <name evidence="2" type="ORF">V5J35_002195</name>
</gene>
<protein>
    <recommendedName>
        <fullName evidence="1">Arc-like DNA binding domain-containing protein</fullName>
    </recommendedName>
</protein>
<dbReference type="EMBL" id="JBEWTB010000002">
    <property type="protein sequence ID" value="MET4757003.1"/>
    <property type="molecule type" value="Genomic_DNA"/>
</dbReference>
<dbReference type="Gene3D" id="1.10.1220.10">
    <property type="entry name" value="Met repressor-like"/>
    <property type="match status" value="1"/>
</dbReference>
<keyword evidence="3" id="KW-1185">Reference proteome</keyword>
<reference evidence="2 3" key="1">
    <citation type="submission" date="2024-06" db="EMBL/GenBank/DDBJ databases">
        <title>Genomic Encyclopedia of Type Strains, Phase V (KMG-V): Genome sequencing to study the core and pangenomes of soil and plant-associated prokaryotes.</title>
        <authorList>
            <person name="Whitman W."/>
        </authorList>
    </citation>
    <scope>NUCLEOTIDE SEQUENCE [LARGE SCALE GENOMIC DNA]</scope>
    <source>
        <strain evidence="2 3">NE40</strain>
    </source>
</reference>
<evidence type="ECO:0000313" key="2">
    <source>
        <dbReference type="EMBL" id="MET4757003.1"/>
    </source>
</evidence>
<comment type="caution">
    <text evidence="2">The sequence shown here is derived from an EMBL/GenBank/DDBJ whole genome shotgun (WGS) entry which is preliminary data.</text>
</comment>
<evidence type="ECO:0000259" key="1">
    <source>
        <dbReference type="Pfam" id="PF03869"/>
    </source>
</evidence>
<dbReference type="InterPro" id="IPR010985">
    <property type="entry name" value="Ribbon_hlx_hlx"/>
</dbReference>
<dbReference type="Proteomes" id="UP001549366">
    <property type="component" value="Unassembled WGS sequence"/>
</dbReference>
<sequence>MQFFIKRLLTALSREFPVFNLRLPDDLKGRLFRSAKANNRSQNAEYLHRLEKSFEQDEMTKLILEELRALRQEVAELRQSGESDTGSTE</sequence>